<feature type="transmembrane region" description="Helical" evidence="1">
    <location>
        <begin position="59"/>
        <end position="84"/>
    </location>
</feature>
<dbReference type="InterPro" id="IPR046280">
    <property type="entry name" value="DUF6313"/>
</dbReference>
<dbReference type="Proteomes" id="UP000637628">
    <property type="component" value="Unassembled WGS sequence"/>
</dbReference>
<dbReference type="Pfam" id="PF19832">
    <property type="entry name" value="DUF6313"/>
    <property type="match status" value="1"/>
</dbReference>
<gene>
    <name evidence="2" type="ORF">Adu01nite_81220</name>
</gene>
<keyword evidence="1" id="KW-0472">Membrane</keyword>
<dbReference type="EMBL" id="BOML01000067">
    <property type="protein sequence ID" value="GIE06772.1"/>
    <property type="molecule type" value="Genomic_DNA"/>
</dbReference>
<accession>A0ABQ3ZAC4</accession>
<keyword evidence="1" id="KW-0812">Transmembrane</keyword>
<protein>
    <submittedName>
        <fullName evidence="2">Uncharacterized protein</fullName>
    </submittedName>
</protein>
<evidence type="ECO:0000313" key="3">
    <source>
        <dbReference type="Proteomes" id="UP000637628"/>
    </source>
</evidence>
<keyword evidence="3" id="KW-1185">Reference proteome</keyword>
<comment type="caution">
    <text evidence="2">The sequence shown here is derived from an EMBL/GenBank/DDBJ whole genome shotgun (WGS) entry which is preliminary data.</text>
</comment>
<keyword evidence="1" id="KW-1133">Transmembrane helix</keyword>
<organism evidence="2 3">
    <name type="scientific">Paractinoplanes durhamensis</name>
    <dbReference type="NCBI Taxonomy" id="113563"/>
    <lineage>
        <taxon>Bacteria</taxon>
        <taxon>Bacillati</taxon>
        <taxon>Actinomycetota</taxon>
        <taxon>Actinomycetes</taxon>
        <taxon>Micromonosporales</taxon>
        <taxon>Micromonosporaceae</taxon>
        <taxon>Paractinoplanes</taxon>
    </lineage>
</organism>
<evidence type="ECO:0000256" key="1">
    <source>
        <dbReference type="SAM" id="Phobius"/>
    </source>
</evidence>
<name>A0ABQ3ZAC4_9ACTN</name>
<sequence>MAIGAYAGIRHWLLVRGTALLAMFASLYIANGVATGWKTAYDVAIGITSPGDKIVVAPVLAWFLSAAGWLAVPAVCGAVAGIVVSMAVEGRRQRPIGEALTKPGEPLR</sequence>
<dbReference type="RefSeq" id="WP_203734629.1">
    <property type="nucleotide sequence ID" value="NZ_BAAATX010000019.1"/>
</dbReference>
<feature type="transmembrane region" description="Helical" evidence="1">
    <location>
        <begin position="12"/>
        <end position="30"/>
    </location>
</feature>
<reference evidence="2 3" key="1">
    <citation type="submission" date="2021-01" db="EMBL/GenBank/DDBJ databases">
        <title>Whole genome shotgun sequence of Actinoplanes durhamensis NBRC 14914.</title>
        <authorList>
            <person name="Komaki H."/>
            <person name="Tamura T."/>
        </authorList>
    </citation>
    <scope>NUCLEOTIDE SEQUENCE [LARGE SCALE GENOMIC DNA]</scope>
    <source>
        <strain evidence="2 3">NBRC 14914</strain>
    </source>
</reference>
<evidence type="ECO:0000313" key="2">
    <source>
        <dbReference type="EMBL" id="GIE06772.1"/>
    </source>
</evidence>
<proteinExistence type="predicted"/>